<dbReference type="GO" id="GO:0009061">
    <property type="term" value="P:anaerobic respiration"/>
    <property type="evidence" value="ECO:0007669"/>
    <property type="project" value="TreeGrafter"/>
</dbReference>
<dbReference type="Proteomes" id="UP000576393">
    <property type="component" value="Unassembled WGS sequence"/>
</dbReference>
<evidence type="ECO:0000256" key="2">
    <source>
        <dbReference type="ARBA" id="ARBA00004196"/>
    </source>
</evidence>
<sequence>MSVVFRRHYARYTPEMVERICGIPRELFAEVCRHPVENSGPERTAEFVYAVGWIQHSDGSQFIRAACVLQLLLGNMGRPGGGIQALRGHASIQGSSDIPTLFNLLSGDIPMPHAHRNPPAPRAARPTPSSSASWTSCATGRPGVWTSSGWGCSPRRSARRDRPAARPCRAW</sequence>
<dbReference type="Gene3D" id="3.40.228.10">
    <property type="entry name" value="Dimethylsulfoxide Reductase, domain 2"/>
    <property type="match status" value="1"/>
</dbReference>
<dbReference type="GO" id="GO:0030313">
    <property type="term" value="C:cell envelope"/>
    <property type="evidence" value="ECO:0007669"/>
    <property type="project" value="UniProtKB-SubCell"/>
</dbReference>
<dbReference type="PANTHER" id="PTHR43598:SF1">
    <property type="entry name" value="FORMATE DEHYDROGENASE-O MAJOR SUBUNIT"/>
    <property type="match status" value="1"/>
</dbReference>
<keyword evidence="4" id="KW-0408">Iron</keyword>
<comment type="subcellular location">
    <subcellularLocation>
        <location evidence="2">Cell envelope</location>
    </subcellularLocation>
</comment>
<evidence type="ECO:0000313" key="8">
    <source>
        <dbReference type="Proteomes" id="UP000576393"/>
    </source>
</evidence>
<dbReference type="AlphaFoldDB" id="A0A852UTW0"/>
<comment type="cofactor">
    <cofactor evidence="1">
        <name>[4Fe-4S] cluster</name>
        <dbReference type="ChEBI" id="CHEBI:49883"/>
    </cofactor>
</comment>
<proteinExistence type="inferred from homology"/>
<evidence type="ECO:0000256" key="3">
    <source>
        <dbReference type="ARBA" id="ARBA00010312"/>
    </source>
</evidence>
<evidence type="ECO:0000256" key="4">
    <source>
        <dbReference type="ARBA" id="ARBA00022485"/>
    </source>
</evidence>
<feature type="region of interest" description="Disordered" evidence="6">
    <location>
        <begin position="112"/>
        <end position="171"/>
    </location>
</feature>
<dbReference type="GO" id="GO:0016491">
    <property type="term" value="F:oxidoreductase activity"/>
    <property type="evidence" value="ECO:0007669"/>
    <property type="project" value="UniProtKB-KW"/>
</dbReference>
<keyword evidence="4" id="KW-0479">Metal-binding</keyword>
<comment type="caution">
    <text evidence="7">The sequence shown here is derived from an EMBL/GenBank/DDBJ whole genome shotgun (WGS) entry which is preliminary data.</text>
</comment>
<accession>A0A852UTW0</accession>
<organism evidence="7 8">
    <name type="scientific">Streptosporangium sandarakinum</name>
    <dbReference type="NCBI Taxonomy" id="1260955"/>
    <lineage>
        <taxon>Bacteria</taxon>
        <taxon>Bacillati</taxon>
        <taxon>Actinomycetota</taxon>
        <taxon>Actinomycetes</taxon>
        <taxon>Streptosporangiales</taxon>
        <taxon>Streptosporangiaceae</taxon>
        <taxon>Streptosporangium</taxon>
    </lineage>
</organism>
<evidence type="ECO:0000256" key="5">
    <source>
        <dbReference type="ARBA" id="ARBA00023002"/>
    </source>
</evidence>
<feature type="compositionally biased region" description="Low complexity" evidence="6">
    <location>
        <begin position="122"/>
        <end position="139"/>
    </location>
</feature>
<comment type="similarity">
    <text evidence="3">Belongs to the prokaryotic molybdopterin-containing oxidoreductase family.</text>
</comment>
<keyword evidence="4" id="KW-0004">4Fe-4S</keyword>
<evidence type="ECO:0000256" key="6">
    <source>
        <dbReference type="SAM" id="MobiDB-lite"/>
    </source>
</evidence>
<keyword evidence="8" id="KW-1185">Reference proteome</keyword>
<evidence type="ECO:0000313" key="7">
    <source>
        <dbReference type="EMBL" id="NYF40702.1"/>
    </source>
</evidence>
<name>A0A852UTW0_9ACTN</name>
<dbReference type="GO" id="GO:0051539">
    <property type="term" value="F:4 iron, 4 sulfur cluster binding"/>
    <property type="evidence" value="ECO:0007669"/>
    <property type="project" value="UniProtKB-KW"/>
</dbReference>
<keyword evidence="5" id="KW-0560">Oxidoreductase</keyword>
<dbReference type="EMBL" id="JACCCO010000001">
    <property type="protein sequence ID" value="NYF40702.1"/>
    <property type="molecule type" value="Genomic_DNA"/>
</dbReference>
<dbReference type="SUPFAM" id="SSF53706">
    <property type="entry name" value="Formate dehydrogenase/DMSO reductase, domains 1-3"/>
    <property type="match status" value="1"/>
</dbReference>
<keyword evidence="4" id="KW-0411">Iron-sulfur</keyword>
<dbReference type="PANTHER" id="PTHR43598">
    <property type="entry name" value="TUNGSTEN-CONTAINING FORMYLMETHANOFURAN DEHYDROGENASE 2 SUBUNIT B"/>
    <property type="match status" value="1"/>
</dbReference>
<dbReference type="GO" id="GO:0009055">
    <property type="term" value="F:electron transfer activity"/>
    <property type="evidence" value="ECO:0007669"/>
    <property type="project" value="TreeGrafter"/>
</dbReference>
<protein>
    <submittedName>
        <fullName evidence="7">Anaerobic selenocysteine-containing dehydrogenase</fullName>
    </submittedName>
</protein>
<dbReference type="GO" id="GO:0030151">
    <property type="term" value="F:molybdenum ion binding"/>
    <property type="evidence" value="ECO:0007669"/>
    <property type="project" value="TreeGrafter"/>
</dbReference>
<evidence type="ECO:0000256" key="1">
    <source>
        <dbReference type="ARBA" id="ARBA00001966"/>
    </source>
</evidence>
<gene>
    <name evidence="7" type="ORF">HDA43_002861</name>
</gene>
<reference evidence="7 8" key="1">
    <citation type="submission" date="2020-07" db="EMBL/GenBank/DDBJ databases">
        <title>Sequencing the genomes of 1000 actinobacteria strains.</title>
        <authorList>
            <person name="Klenk H.-P."/>
        </authorList>
    </citation>
    <scope>NUCLEOTIDE SEQUENCE [LARGE SCALE GENOMIC DNA]</scope>
    <source>
        <strain evidence="7 8">DSM 45763</strain>
    </source>
</reference>